<keyword evidence="3 5" id="KW-0687">Ribonucleoprotein</keyword>
<feature type="region of interest" description="Disordered" evidence="6">
    <location>
        <begin position="213"/>
        <end position="261"/>
    </location>
</feature>
<name>A0A0G1MGY6_9BACT</name>
<keyword evidence="5" id="KW-0694">RNA-binding</keyword>
<accession>A0A0G1MGY6</accession>
<comment type="similarity">
    <text evidence="1 5">Belongs to the universal ribosomal protein uL2 family.</text>
</comment>
<evidence type="ECO:0000313" key="10">
    <source>
        <dbReference type="Proteomes" id="UP000033999"/>
    </source>
</evidence>
<dbReference type="SMART" id="SM01382">
    <property type="entry name" value="Ribosomal_L2_C"/>
    <property type="match status" value="1"/>
</dbReference>
<dbReference type="FunFam" id="2.30.30.30:FF:000001">
    <property type="entry name" value="50S ribosomal protein L2"/>
    <property type="match status" value="1"/>
</dbReference>
<dbReference type="GO" id="GO:0002181">
    <property type="term" value="P:cytoplasmic translation"/>
    <property type="evidence" value="ECO:0007669"/>
    <property type="project" value="TreeGrafter"/>
</dbReference>
<dbReference type="InterPro" id="IPR022666">
    <property type="entry name" value="Ribosomal_uL2_RNA-bd_dom"/>
</dbReference>
<dbReference type="PIRSF" id="PIRSF002158">
    <property type="entry name" value="Ribosomal_L2"/>
    <property type="match status" value="1"/>
</dbReference>
<dbReference type="Proteomes" id="UP000033999">
    <property type="component" value="Unassembled WGS sequence"/>
</dbReference>
<dbReference type="PANTHER" id="PTHR13691:SF5">
    <property type="entry name" value="LARGE RIBOSOMAL SUBUNIT PROTEIN UL2M"/>
    <property type="match status" value="1"/>
</dbReference>
<feature type="domain" description="Large ribosomal subunit protein uL2 C-terminal" evidence="7">
    <location>
        <begin position="124"/>
        <end position="253"/>
    </location>
</feature>
<sequence length="275" mass="30478">MAFKLYKPTTPGRRATMVDAFDDITKSKPEKKLVVVHKKRNGRSNGRITVRHRGGGTRTFYRLVDFKQQRFDIPATVSAIEYDPNRGARIALVEYSDKVKSYLLAPQGIKVGDTMMSSKSRIEVKTGSRMPLKFIPVGQVVHNIELLAGQGGKIVRGAGTSSQLMAVESGHATLKLPSSELRQVSENCAATIGVLSNPDRNLIRLGKAGRRRNMGWRPSVRGKAMNPVDHPHGGGEGHNPIGMRRPETPQGKPALGVKTRKRKKWSNFLIIQRRK</sequence>
<dbReference type="InterPro" id="IPR005880">
    <property type="entry name" value="Ribosomal_uL2_bac/org-type"/>
</dbReference>
<dbReference type="GO" id="GO:0019843">
    <property type="term" value="F:rRNA binding"/>
    <property type="evidence" value="ECO:0007669"/>
    <property type="project" value="UniProtKB-UniRule"/>
</dbReference>
<dbReference type="Pfam" id="PF00181">
    <property type="entry name" value="Ribosomal_L2_N"/>
    <property type="match status" value="1"/>
</dbReference>
<organism evidence="9 10">
    <name type="scientific">Candidatus Magasanikbacteria bacterium GW2011_GWA2_45_39</name>
    <dbReference type="NCBI Taxonomy" id="1619041"/>
    <lineage>
        <taxon>Bacteria</taxon>
        <taxon>Candidatus Magasanikiibacteriota</taxon>
    </lineage>
</organism>
<dbReference type="InterPro" id="IPR008991">
    <property type="entry name" value="Translation_prot_SH3-like_sf"/>
</dbReference>
<evidence type="ECO:0000256" key="4">
    <source>
        <dbReference type="ARBA" id="ARBA00035242"/>
    </source>
</evidence>
<dbReference type="GO" id="GO:0015934">
    <property type="term" value="C:large ribosomal subunit"/>
    <property type="evidence" value="ECO:0007669"/>
    <property type="project" value="InterPro"/>
</dbReference>
<evidence type="ECO:0000256" key="2">
    <source>
        <dbReference type="ARBA" id="ARBA00022980"/>
    </source>
</evidence>
<comment type="subunit">
    <text evidence="5">Part of the 50S ribosomal subunit. Forms a bridge to the 30S subunit in the 70S ribosome.</text>
</comment>
<keyword evidence="2 5" id="KW-0689">Ribosomal protein</keyword>
<dbReference type="Gene3D" id="2.30.30.30">
    <property type="match status" value="1"/>
</dbReference>
<dbReference type="SUPFAM" id="SSF50104">
    <property type="entry name" value="Translation proteins SH3-like domain"/>
    <property type="match status" value="1"/>
</dbReference>
<comment type="function">
    <text evidence="5">One of the primary rRNA binding proteins. Required for association of the 30S and 50S subunits to form the 70S ribosome, for tRNA binding and peptide bond formation. It has been suggested to have peptidyltransferase activity; this is somewhat controversial. Makes several contacts with the 16S rRNA in the 70S ribosome.</text>
</comment>
<evidence type="ECO:0000256" key="5">
    <source>
        <dbReference type="HAMAP-Rule" id="MF_01320"/>
    </source>
</evidence>
<protein>
    <recommendedName>
        <fullName evidence="4 5">Large ribosomal subunit protein uL2</fullName>
    </recommendedName>
</protein>
<dbReference type="PATRIC" id="fig|1619041.3.peg.421"/>
<evidence type="ECO:0000256" key="3">
    <source>
        <dbReference type="ARBA" id="ARBA00023274"/>
    </source>
</evidence>
<feature type="domain" description="Large ribosomal subunit protein uL2 RNA-binding" evidence="8">
    <location>
        <begin position="42"/>
        <end position="117"/>
    </location>
</feature>
<dbReference type="SUPFAM" id="SSF50249">
    <property type="entry name" value="Nucleic acid-binding proteins"/>
    <property type="match status" value="1"/>
</dbReference>
<dbReference type="InterPro" id="IPR002171">
    <property type="entry name" value="Ribosomal_uL2"/>
</dbReference>
<dbReference type="GO" id="GO:0003735">
    <property type="term" value="F:structural constituent of ribosome"/>
    <property type="evidence" value="ECO:0007669"/>
    <property type="project" value="InterPro"/>
</dbReference>
<evidence type="ECO:0000259" key="8">
    <source>
        <dbReference type="SMART" id="SM01383"/>
    </source>
</evidence>
<evidence type="ECO:0000256" key="6">
    <source>
        <dbReference type="SAM" id="MobiDB-lite"/>
    </source>
</evidence>
<evidence type="ECO:0000259" key="7">
    <source>
        <dbReference type="SMART" id="SM01382"/>
    </source>
</evidence>
<dbReference type="InterPro" id="IPR012340">
    <property type="entry name" value="NA-bd_OB-fold"/>
</dbReference>
<comment type="caution">
    <text evidence="9">The sequence shown here is derived from an EMBL/GenBank/DDBJ whole genome shotgun (WGS) entry which is preliminary data.</text>
</comment>
<keyword evidence="5" id="KW-0699">rRNA-binding</keyword>
<dbReference type="InterPro" id="IPR022669">
    <property type="entry name" value="Ribosomal_uL2_C"/>
</dbReference>
<dbReference type="AlphaFoldDB" id="A0A0G1MGY6"/>
<dbReference type="PANTHER" id="PTHR13691">
    <property type="entry name" value="RIBOSOMAL PROTEIN L2"/>
    <property type="match status" value="1"/>
</dbReference>
<dbReference type="Gene3D" id="4.10.950.10">
    <property type="entry name" value="Ribosomal protein L2, domain 3"/>
    <property type="match status" value="1"/>
</dbReference>
<proteinExistence type="inferred from homology"/>
<dbReference type="HAMAP" id="MF_01320_B">
    <property type="entry name" value="Ribosomal_uL2_B"/>
    <property type="match status" value="1"/>
</dbReference>
<evidence type="ECO:0000313" key="9">
    <source>
        <dbReference type="EMBL" id="KKU07342.1"/>
    </source>
</evidence>
<dbReference type="InterPro" id="IPR014726">
    <property type="entry name" value="Ribosomal_uL2_dom3"/>
</dbReference>
<evidence type="ECO:0000256" key="1">
    <source>
        <dbReference type="ARBA" id="ARBA00005636"/>
    </source>
</evidence>
<gene>
    <name evidence="5" type="primary">rplB</name>
    <name evidence="9" type="ORF">UX10_C0012G0024</name>
</gene>
<reference evidence="9 10" key="1">
    <citation type="journal article" date="2015" name="Nature">
        <title>rRNA introns, odd ribosomes, and small enigmatic genomes across a large radiation of phyla.</title>
        <authorList>
            <person name="Brown C.T."/>
            <person name="Hug L.A."/>
            <person name="Thomas B.C."/>
            <person name="Sharon I."/>
            <person name="Castelle C.J."/>
            <person name="Singh A."/>
            <person name="Wilkins M.J."/>
            <person name="Williams K.H."/>
            <person name="Banfield J.F."/>
        </authorList>
    </citation>
    <scope>NUCLEOTIDE SEQUENCE [LARGE SCALE GENOMIC DNA]</scope>
</reference>
<dbReference type="Gene3D" id="2.40.50.140">
    <property type="entry name" value="Nucleic acid-binding proteins"/>
    <property type="match status" value="1"/>
</dbReference>
<dbReference type="EMBL" id="LCKX01000012">
    <property type="protein sequence ID" value="KKU07342.1"/>
    <property type="molecule type" value="Genomic_DNA"/>
</dbReference>
<dbReference type="Pfam" id="PF03947">
    <property type="entry name" value="Ribosomal_L2_C"/>
    <property type="match status" value="1"/>
</dbReference>
<dbReference type="FunFam" id="4.10.950.10:FF:000001">
    <property type="entry name" value="50S ribosomal protein L2"/>
    <property type="match status" value="1"/>
</dbReference>
<dbReference type="GO" id="GO:0016740">
    <property type="term" value="F:transferase activity"/>
    <property type="evidence" value="ECO:0007669"/>
    <property type="project" value="InterPro"/>
</dbReference>
<dbReference type="SMART" id="SM01383">
    <property type="entry name" value="Ribosomal_L2"/>
    <property type="match status" value="1"/>
</dbReference>
<dbReference type="InterPro" id="IPR014722">
    <property type="entry name" value="Rib_uL2_dom2"/>
</dbReference>
<dbReference type="NCBIfam" id="TIGR01171">
    <property type="entry name" value="rplB_bact"/>
    <property type="match status" value="1"/>
</dbReference>